<evidence type="ECO:0000313" key="2">
    <source>
        <dbReference type="Proteomes" id="UP000076574"/>
    </source>
</evidence>
<protein>
    <recommendedName>
        <fullName evidence="3">DUF551 domain-containing protein</fullName>
    </recommendedName>
</protein>
<dbReference type="AlphaFoldDB" id="A0A161R0W2"/>
<sequence>MGDGWQPISTAPKDDERIIVAGGTWIRGNKDKLPQAFPCLVIWDETEWLICDNEGPRALIRGPKVWMAIPPADLPSASELLKTI</sequence>
<reference evidence="1 2" key="1">
    <citation type="submission" date="2016-03" db="EMBL/GenBank/DDBJ databases">
        <title>Microsymbionts genomes from the relict species Vavilovia formosa (Stev.) Fed.</title>
        <authorList>
            <person name="Kopat V."/>
            <person name="Chirak E."/>
            <person name="Kimeklis A."/>
            <person name="Andronov E."/>
        </authorList>
    </citation>
    <scope>NUCLEOTIDE SEQUENCE [LARGE SCALE GENOMIC DNA]</scope>
    <source>
        <strain evidence="1 2">Vaf07</strain>
    </source>
</reference>
<gene>
    <name evidence="1" type="ORF">A4A58_09550</name>
</gene>
<evidence type="ECO:0000313" key="1">
    <source>
        <dbReference type="EMBL" id="KZD22281.1"/>
    </source>
</evidence>
<evidence type="ECO:0008006" key="3">
    <source>
        <dbReference type="Google" id="ProtNLM"/>
    </source>
</evidence>
<dbReference type="STRING" id="943830.A4A58_09550"/>
<keyword evidence="2" id="KW-1185">Reference proteome</keyword>
<proteinExistence type="predicted"/>
<name>A0A161R0W2_9BRAD</name>
<comment type="caution">
    <text evidence="1">The sequence shown here is derived from an EMBL/GenBank/DDBJ whole genome shotgun (WGS) entry which is preliminary data.</text>
</comment>
<accession>A0A161R0W2</accession>
<dbReference type="Proteomes" id="UP000076574">
    <property type="component" value="Unassembled WGS sequence"/>
</dbReference>
<dbReference type="EMBL" id="LVYV01000023">
    <property type="protein sequence ID" value="KZD22281.1"/>
    <property type="molecule type" value="Genomic_DNA"/>
</dbReference>
<organism evidence="1 2">
    <name type="scientific">Tardiphaga robiniae</name>
    <dbReference type="NCBI Taxonomy" id="943830"/>
    <lineage>
        <taxon>Bacteria</taxon>
        <taxon>Pseudomonadati</taxon>
        <taxon>Pseudomonadota</taxon>
        <taxon>Alphaproteobacteria</taxon>
        <taxon>Hyphomicrobiales</taxon>
        <taxon>Nitrobacteraceae</taxon>
        <taxon>Tardiphaga</taxon>
    </lineage>
</organism>